<reference evidence="2" key="1">
    <citation type="journal article" date="2022" name="Mol. Ecol. Resour.">
        <title>The genomes of chicory, endive, great burdock and yacon provide insights into Asteraceae palaeo-polyploidization history and plant inulin production.</title>
        <authorList>
            <person name="Fan W."/>
            <person name="Wang S."/>
            <person name="Wang H."/>
            <person name="Wang A."/>
            <person name="Jiang F."/>
            <person name="Liu H."/>
            <person name="Zhao H."/>
            <person name="Xu D."/>
            <person name="Zhang Y."/>
        </authorList>
    </citation>
    <scope>NUCLEOTIDE SEQUENCE [LARGE SCALE GENOMIC DNA]</scope>
    <source>
        <strain evidence="2">cv. Yunnan</strain>
    </source>
</reference>
<evidence type="ECO:0000313" key="2">
    <source>
        <dbReference type="Proteomes" id="UP001056120"/>
    </source>
</evidence>
<dbReference type="Proteomes" id="UP001056120">
    <property type="component" value="Linkage Group LG02"/>
</dbReference>
<accession>A0ACB9JTM6</accession>
<evidence type="ECO:0000313" key="1">
    <source>
        <dbReference type="EMBL" id="KAI3823278.1"/>
    </source>
</evidence>
<sequence length="204" mass="23198">MANANPPTRNPVGPTHFKLMRLIAIVLLALIVLVGLTVLVIWLTIKPKKLVYSIDDGSLHNYNLSNANHLNATYNFILRAYNPNKKVSIYYDKVGIDVLYDRETISRGTIDPFYQPKRNTTSFKLNLASHDVALLDLIAWNLKVERSLGRVELGVKLKARIRFKVGVWKSRHCHMKVSCAPIIVHFSSSSKGFQRTMCDVDFLF</sequence>
<gene>
    <name evidence="1" type="ORF">L1987_04711</name>
</gene>
<comment type="caution">
    <text evidence="1">The sequence shown here is derived from an EMBL/GenBank/DDBJ whole genome shotgun (WGS) entry which is preliminary data.</text>
</comment>
<organism evidence="1 2">
    <name type="scientific">Smallanthus sonchifolius</name>
    <dbReference type="NCBI Taxonomy" id="185202"/>
    <lineage>
        <taxon>Eukaryota</taxon>
        <taxon>Viridiplantae</taxon>
        <taxon>Streptophyta</taxon>
        <taxon>Embryophyta</taxon>
        <taxon>Tracheophyta</taxon>
        <taxon>Spermatophyta</taxon>
        <taxon>Magnoliopsida</taxon>
        <taxon>eudicotyledons</taxon>
        <taxon>Gunneridae</taxon>
        <taxon>Pentapetalae</taxon>
        <taxon>asterids</taxon>
        <taxon>campanulids</taxon>
        <taxon>Asterales</taxon>
        <taxon>Asteraceae</taxon>
        <taxon>Asteroideae</taxon>
        <taxon>Heliantheae alliance</taxon>
        <taxon>Millerieae</taxon>
        <taxon>Smallanthus</taxon>
    </lineage>
</organism>
<name>A0ACB9JTM6_9ASTR</name>
<reference evidence="1 2" key="2">
    <citation type="journal article" date="2022" name="Mol. Ecol. Resour.">
        <title>The genomes of chicory, endive, great burdock and yacon provide insights into Asteraceae paleo-polyploidization history and plant inulin production.</title>
        <authorList>
            <person name="Fan W."/>
            <person name="Wang S."/>
            <person name="Wang H."/>
            <person name="Wang A."/>
            <person name="Jiang F."/>
            <person name="Liu H."/>
            <person name="Zhao H."/>
            <person name="Xu D."/>
            <person name="Zhang Y."/>
        </authorList>
    </citation>
    <scope>NUCLEOTIDE SEQUENCE [LARGE SCALE GENOMIC DNA]</scope>
    <source>
        <strain evidence="2">cv. Yunnan</strain>
        <tissue evidence="1">Leaves</tissue>
    </source>
</reference>
<keyword evidence="2" id="KW-1185">Reference proteome</keyword>
<proteinExistence type="predicted"/>
<dbReference type="EMBL" id="CM042019">
    <property type="protein sequence ID" value="KAI3823278.1"/>
    <property type="molecule type" value="Genomic_DNA"/>
</dbReference>
<protein>
    <submittedName>
        <fullName evidence="1">Uncharacterized protein</fullName>
    </submittedName>
</protein>